<dbReference type="EMBL" id="CP000906">
    <property type="protein sequence ID" value="ABY46798.1"/>
    <property type="molecule type" value="Genomic_DNA"/>
</dbReference>
<dbReference type="Proteomes" id="UP000002154">
    <property type="component" value="Plasmid pBWB403"/>
</dbReference>
<dbReference type="HOGENOM" id="CLU_2840918_0_0_9"/>
<dbReference type="RefSeq" id="WP_012260035.1">
    <property type="nucleotide sequence ID" value="NC_010182.1"/>
</dbReference>
<geneLocation type="plasmid" evidence="1 2">
    <name>pBWB403</name>
</geneLocation>
<evidence type="ECO:0000313" key="1">
    <source>
        <dbReference type="EMBL" id="ABY46798.1"/>
    </source>
</evidence>
<gene>
    <name evidence="1" type="ordered locus">BcerKBAB4_5304</name>
</gene>
<proteinExistence type="predicted"/>
<dbReference type="AlphaFoldDB" id="A9VVI3"/>
<protein>
    <submittedName>
        <fullName evidence="1">Uncharacterized protein</fullName>
    </submittedName>
</protein>
<accession>A9VVI3</accession>
<dbReference type="KEGG" id="bwe:BcerKBAB4_5304"/>
<evidence type="ECO:0000313" key="2">
    <source>
        <dbReference type="Proteomes" id="UP000002154"/>
    </source>
</evidence>
<keyword evidence="1" id="KW-0614">Plasmid</keyword>
<organism evidence="1 2">
    <name type="scientific">Bacillus mycoides (strain KBAB4)</name>
    <name type="common">Bacillus weihenstephanensis</name>
    <dbReference type="NCBI Taxonomy" id="315730"/>
    <lineage>
        <taxon>Bacteria</taxon>
        <taxon>Bacillati</taxon>
        <taxon>Bacillota</taxon>
        <taxon>Bacilli</taxon>
        <taxon>Bacillales</taxon>
        <taxon>Bacillaceae</taxon>
        <taxon>Bacillus</taxon>
        <taxon>Bacillus cereus group</taxon>
    </lineage>
</organism>
<sequence>MRKLEETFVVVWYNSDLTPLSIAQDIASYNDSLGVGEQGLKDMAQDGAVAFNIEKYYKLAEGTTI</sequence>
<reference evidence="1 2" key="1">
    <citation type="journal article" date="2008" name="Chem. Biol. Interact.">
        <title>Extending the Bacillus cereus group genomics to putative food-borne pathogens of different toxicity.</title>
        <authorList>
            <person name="Lapidus A."/>
            <person name="Goltsman E."/>
            <person name="Auger S."/>
            <person name="Galleron N."/>
            <person name="Segurens B."/>
            <person name="Dossat C."/>
            <person name="Land M.L."/>
            <person name="Broussolle V."/>
            <person name="Brillard J."/>
            <person name="Guinebretiere M.H."/>
            <person name="Sanchis V."/>
            <person name="Nguen-The C."/>
            <person name="Lereclus D."/>
            <person name="Richardson P."/>
            <person name="Wincker P."/>
            <person name="Weissenbach J."/>
            <person name="Ehrlich S.D."/>
            <person name="Sorokin A."/>
        </authorList>
    </citation>
    <scope>NUCLEOTIDE SEQUENCE [LARGE SCALE GENOMIC DNA]</scope>
    <source>
        <strain evidence="1 2">KBAB4</strain>
        <plasmid evidence="1 2">pBWB403</plasmid>
    </source>
</reference>
<name>A9VVI3_BACMK</name>